<evidence type="ECO:0000256" key="1">
    <source>
        <dbReference type="SAM" id="MobiDB-lite"/>
    </source>
</evidence>
<dbReference type="EMBL" id="LCHK01000011">
    <property type="protein sequence ID" value="KKT32647.1"/>
    <property type="molecule type" value="Genomic_DNA"/>
</dbReference>
<protein>
    <submittedName>
        <fullName evidence="2">Uncharacterized protein</fullName>
    </submittedName>
</protein>
<feature type="compositionally biased region" description="Basic and acidic residues" evidence="1">
    <location>
        <begin position="71"/>
        <end position="84"/>
    </location>
</feature>
<dbReference type="AlphaFoldDB" id="A0A837I5G0"/>
<reference evidence="2 3" key="1">
    <citation type="journal article" date="2015" name="Nature">
        <title>rRNA introns, odd ribosomes, and small enigmatic genomes across a large radiation of phyla.</title>
        <authorList>
            <person name="Brown C.T."/>
            <person name="Hug L.A."/>
            <person name="Thomas B.C."/>
            <person name="Sharon I."/>
            <person name="Castelle C.J."/>
            <person name="Singh A."/>
            <person name="Wilkins M.J."/>
            <person name="Williams K.H."/>
            <person name="Banfield J.F."/>
        </authorList>
    </citation>
    <scope>NUCLEOTIDE SEQUENCE [LARGE SCALE GENOMIC DNA]</scope>
</reference>
<proteinExistence type="predicted"/>
<comment type="caution">
    <text evidence="2">The sequence shown here is derived from an EMBL/GenBank/DDBJ whole genome shotgun (WGS) entry which is preliminary data.</text>
</comment>
<evidence type="ECO:0000313" key="2">
    <source>
        <dbReference type="EMBL" id="KKT32647.1"/>
    </source>
</evidence>
<dbReference type="Proteomes" id="UP000034012">
    <property type="component" value="Unassembled WGS sequence"/>
</dbReference>
<sequence length="84" mass="9313">MHEKPSEAQYSECSFMANYGVRCGKDVGCRVQKFKKGHFLNKLPSDRKVEIKSQIEQAAALSGCPNFAGKPHPESDDRMGHEGS</sequence>
<evidence type="ECO:0000313" key="3">
    <source>
        <dbReference type="Proteomes" id="UP000034012"/>
    </source>
</evidence>
<name>A0A837I5G0_9BACT</name>
<organism evidence="2 3">
    <name type="scientific">Candidatus Woesebacteria bacterium GW2011_GWB1_44_11</name>
    <dbReference type="NCBI Taxonomy" id="1618579"/>
    <lineage>
        <taxon>Bacteria</taxon>
        <taxon>Candidatus Woeseibacteriota</taxon>
    </lineage>
</organism>
<feature type="region of interest" description="Disordered" evidence="1">
    <location>
        <begin position="62"/>
        <end position="84"/>
    </location>
</feature>
<accession>A0A837I5G0</accession>
<gene>
    <name evidence="2" type="ORF">UW20_C0011G0017</name>
</gene>